<reference evidence="2" key="1">
    <citation type="submission" date="2017-02" db="UniProtKB">
        <authorList>
            <consortium name="WormBaseParasite"/>
        </authorList>
    </citation>
    <scope>IDENTIFICATION</scope>
</reference>
<evidence type="ECO:0000313" key="2">
    <source>
        <dbReference type="WBParaSite" id="SMUV_0000418001-mRNA-1"/>
    </source>
</evidence>
<dbReference type="Proteomes" id="UP000046393">
    <property type="component" value="Unplaced"/>
</dbReference>
<organism evidence="1 2">
    <name type="scientific">Syphacia muris</name>
    <dbReference type="NCBI Taxonomy" id="451379"/>
    <lineage>
        <taxon>Eukaryota</taxon>
        <taxon>Metazoa</taxon>
        <taxon>Ecdysozoa</taxon>
        <taxon>Nematoda</taxon>
        <taxon>Chromadorea</taxon>
        <taxon>Rhabditida</taxon>
        <taxon>Spirurina</taxon>
        <taxon>Oxyuridomorpha</taxon>
        <taxon>Oxyuroidea</taxon>
        <taxon>Oxyuridae</taxon>
        <taxon>Syphacia</taxon>
    </lineage>
</organism>
<accession>A0A0N5AID5</accession>
<sequence>MNSNLGSELGLNMAVNIPHLSSNSKRFEKYRTPKWTAVFDKHHMIQSTFKKFSDADSFHKVEMKMRNGRADSNWIKNKEEKLGFRKIYSFADPFANVPDLKVDKLSDCGKRVNELGSSERRKECKDVCICHRPASVISCVNCGKIFHGRARRICPVHPKRMDLMDIGQCWRCSSSNIWEEE</sequence>
<dbReference type="AlphaFoldDB" id="A0A0N5AID5"/>
<evidence type="ECO:0000313" key="1">
    <source>
        <dbReference type="Proteomes" id="UP000046393"/>
    </source>
</evidence>
<protein>
    <submittedName>
        <fullName evidence="2">Zinc finger, CCHC-type</fullName>
    </submittedName>
</protein>
<dbReference type="WBParaSite" id="SMUV_0000418001-mRNA-1">
    <property type="protein sequence ID" value="SMUV_0000418001-mRNA-1"/>
    <property type="gene ID" value="SMUV_0000418001"/>
</dbReference>
<proteinExistence type="predicted"/>
<name>A0A0N5AID5_9BILA</name>
<keyword evidence="1" id="KW-1185">Reference proteome</keyword>